<dbReference type="Pfam" id="PF00046">
    <property type="entry name" value="Homeodomain"/>
    <property type="match status" value="1"/>
</dbReference>
<feature type="compositionally biased region" description="Basic residues" evidence="9">
    <location>
        <begin position="434"/>
        <end position="443"/>
    </location>
</feature>
<dbReference type="Pfam" id="PF16534">
    <property type="entry name" value="ULD"/>
    <property type="match status" value="1"/>
</dbReference>
<feature type="region of interest" description="Disordered" evidence="9">
    <location>
        <begin position="225"/>
        <end position="297"/>
    </location>
</feature>
<feature type="compositionally biased region" description="Low complexity" evidence="9">
    <location>
        <begin position="234"/>
        <end position="245"/>
    </location>
</feature>
<dbReference type="Gene3D" id="3.10.20.710">
    <property type="entry name" value="SATB, ubiquitin-like oligomerisation domain"/>
    <property type="match status" value="1"/>
</dbReference>
<comment type="subcellular location">
    <subcellularLocation>
        <location evidence="1 7 8">Nucleus</location>
    </subcellularLocation>
</comment>
<evidence type="ECO:0000313" key="13">
    <source>
        <dbReference type="Proteomes" id="UP000820818"/>
    </source>
</evidence>
<dbReference type="GO" id="GO:0005634">
    <property type="term" value="C:nucleus"/>
    <property type="evidence" value="ECO:0007669"/>
    <property type="project" value="UniProtKB-SubCell"/>
</dbReference>
<gene>
    <name evidence="12" type="ORF">GHT06_009836</name>
</gene>
<comment type="caution">
    <text evidence="12">The sequence shown here is derived from an EMBL/GenBank/DDBJ whole genome shotgun (WGS) entry which is preliminary data.</text>
</comment>
<feature type="region of interest" description="Disordered" evidence="9">
    <location>
        <begin position="385"/>
        <end position="604"/>
    </location>
</feature>
<evidence type="ECO:0000313" key="12">
    <source>
        <dbReference type="EMBL" id="KAI9566036.1"/>
    </source>
</evidence>
<dbReference type="GO" id="GO:0000981">
    <property type="term" value="F:DNA-binding transcription factor activity, RNA polymerase II-specific"/>
    <property type="evidence" value="ECO:0007669"/>
    <property type="project" value="TreeGrafter"/>
</dbReference>
<feature type="domain" description="Homeobox" evidence="10">
    <location>
        <begin position="720"/>
        <end position="790"/>
    </location>
</feature>
<evidence type="ECO:0000256" key="7">
    <source>
        <dbReference type="PROSITE-ProRule" id="PRU00108"/>
    </source>
</evidence>
<feature type="compositionally biased region" description="Polar residues" evidence="9">
    <location>
        <begin position="705"/>
        <end position="714"/>
    </location>
</feature>
<dbReference type="InterPro" id="IPR009057">
    <property type="entry name" value="Homeodomain-like_sf"/>
</dbReference>
<dbReference type="PANTHER" id="PTHR15116:SF16">
    <property type="entry name" value="DEFECTIVE PROVENTRICULUS, ISOFORM A"/>
    <property type="match status" value="1"/>
</dbReference>
<name>A0AAD5LNL5_9CRUS</name>
<evidence type="ECO:0000256" key="9">
    <source>
        <dbReference type="SAM" id="MobiDB-lite"/>
    </source>
</evidence>
<feature type="domain" description="Homeobox" evidence="10">
    <location>
        <begin position="309"/>
        <end position="379"/>
    </location>
</feature>
<dbReference type="InterPro" id="IPR038224">
    <property type="entry name" value="SATB_ULD_sf"/>
</dbReference>
<feature type="compositionally biased region" description="Polar residues" evidence="9">
    <location>
        <begin position="392"/>
        <end position="403"/>
    </location>
</feature>
<evidence type="ECO:0000256" key="2">
    <source>
        <dbReference type="ARBA" id="ARBA00022737"/>
    </source>
</evidence>
<dbReference type="SMART" id="SM00389">
    <property type="entry name" value="HOX"/>
    <property type="match status" value="2"/>
</dbReference>
<sequence>MKNSDMRVEMENHSPIFVECGKSIPVHCVVMNTTTPCYLADAAMISTPSASGGIEGGASTPTKATCNSGHQAEESVDVDSYAIIPASTLFNQIVPVVLRKLGYTEDVIFNATGWLMMKNWRPLSLTQIASSERETVGGVLGELTTVATLRIYVRRNYSSSVSNHQSEMKNKVLRWLMTQSQHLINNTRFPLDEKWQQKVMRGERPATPSADARRQFDVWFQQEMLRPSPPTPTQQHQQQQQQQQHLMMTRSSNEKMNHQQRHSPSSNNDQPPGSENNNNVCMSTGLHSSSSSSQLSRDVSAVASSAVAPRVRMRTTFDPEQELPRLQRWFAENQHPTRFQLQLYVQELNELESRRGRKPLDVSNLVYWFKNARAAFKRAEVRGGNHHLTGGRESNGSWMTTGHSMREGMHLSSSGRLAGEEEEEEEESCDGDRHRHRRRRHHRMMAEEEDPVDDEEEEDMDDDEEDEDANSSVSDRSRRSFSSTHPSSVLPLKLEPLDLNRSSSCDERDTKIHHENNADEPEEQAMDAVMQPSALPLNGVDDGGADLDDDDDIGSQASADSDSELEDYAENLSLSKHPSDGMADGSHHKKVDPLLQHNTSGSSSSQDYAAAAAAAAATSGSSGGGGGYSGFSGLNLSHAQLNPHGLVYMTSPYLQGIGSSLLHHQSAAAAAAAAAAAGLAHHLHHHQSSSTTSSSRGAIGMDPLSLTSSSSGVGNCSDDRRKRNRTFIDPVTEVPRLEQWFSLNTHPSHSLVLRYTDELNRQPYRLKFPKLEPKNVQFWFKNRRAKCKRLKLSL</sequence>
<dbReference type="FunFam" id="1.10.10.60:FF:000169">
    <property type="entry name" value="DNA-binding protein SATB1"/>
    <property type="match status" value="1"/>
</dbReference>
<feature type="compositionally biased region" description="Basic and acidic residues" evidence="9">
    <location>
        <begin position="504"/>
        <end position="517"/>
    </location>
</feature>
<protein>
    <submittedName>
        <fullName evidence="12">Uncharacterized protein</fullName>
    </submittedName>
</protein>
<dbReference type="GO" id="GO:0006338">
    <property type="term" value="P:chromatin remodeling"/>
    <property type="evidence" value="ECO:0007669"/>
    <property type="project" value="InterPro"/>
</dbReference>
<evidence type="ECO:0000259" key="10">
    <source>
        <dbReference type="PROSITE" id="PS50071"/>
    </source>
</evidence>
<dbReference type="Gene3D" id="1.10.10.60">
    <property type="entry name" value="Homeodomain-like"/>
    <property type="match status" value="2"/>
</dbReference>
<dbReference type="CDD" id="cd00086">
    <property type="entry name" value="homeodomain"/>
    <property type="match status" value="2"/>
</dbReference>
<feature type="DNA-binding region" description="Homeobox" evidence="7">
    <location>
        <begin position="722"/>
        <end position="791"/>
    </location>
</feature>
<evidence type="ECO:0000256" key="8">
    <source>
        <dbReference type="RuleBase" id="RU000682"/>
    </source>
</evidence>
<feature type="compositionally biased region" description="Acidic residues" evidence="9">
    <location>
        <begin position="420"/>
        <end position="429"/>
    </location>
</feature>
<evidence type="ECO:0000256" key="3">
    <source>
        <dbReference type="ARBA" id="ARBA00022843"/>
    </source>
</evidence>
<keyword evidence="4 7" id="KW-0238">DNA-binding</keyword>
<dbReference type="FunFam" id="1.10.10.60:FF:000607">
    <property type="entry name" value="DNA-binding protein SATB1"/>
    <property type="match status" value="1"/>
</dbReference>
<proteinExistence type="predicted"/>
<dbReference type="GO" id="GO:0000978">
    <property type="term" value="F:RNA polymerase II cis-regulatory region sequence-specific DNA binding"/>
    <property type="evidence" value="ECO:0007669"/>
    <property type="project" value="TreeGrafter"/>
</dbReference>
<feature type="DNA-binding region" description="Homeobox" evidence="7">
    <location>
        <begin position="311"/>
        <end position="380"/>
    </location>
</feature>
<dbReference type="SUPFAM" id="SSF46689">
    <property type="entry name" value="Homeodomain-like"/>
    <property type="match status" value="2"/>
</dbReference>
<reference evidence="12 13" key="1">
    <citation type="submission" date="2022-05" db="EMBL/GenBank/DDBJ databases">
        <title>A multi-omics perspective on studying reproductive biology in Daphnia sinensis.</title>
        <authorList>
            <person name="Jia J."/>
        </authorList>
    </citation>
    <scope>NUCLEOTIDE SEQUENCE [LARGE SCALE GENOMIC DNA]</scope>
    <source>
        <strain evidence="12 13">WSL</strain>
    </source>
</reference>
<feature type="compositionally biased region" description="Acidic residues" evidence="9">
    <location>
        <begin position="447"/>
        <end position="469"/>
    </location>
</feature>
<evidence type="ECO:0000256" key="5">
    <source>
        <dbReference type="ARBA" id="ARBA00023155"/>
    </source>
</evidence>
<evidence type="ECO:0000256" key="1">
    <source>
        <dbReference type="ARBA" id="ARBA00004123"/>
    </source>
</evidence>
<feature type="domain" description="CMP" evidence="11">
    <location>
        <begin position="51"/>
        <end position="155"/>
    </location>
</feature>
<feature type="compositionally biased region" description="Polar residues" evidence="9">
    <location>
        <begin position="262"/>
        <end position="287"/>
    </location>
</feature>
<dbReference type="AlphaFoldDB" id="A0AAD5LNL5"/>
<keyword evidence="6 7" id="KW-0539">Nucleus</keyword>
<evidence type="ECO:0000256" key="6">
    <source>
        <dbReference type="ARBA" id="ARBA00023242"/>
    </source>
</evidence>
<feature type="compositionally biased region" description="Low complexity" evidence="9">
    <location>
        <begin position="288"/>
        <end position="297"/>
    </location>
</feature>
<accession>A0AAD5LNL5</accession>
<keyword evidence="13" id="KW-1185">Reference proteome</keyword>
<keyword evidence="3" id="KW-0832">Ubl conjugation</keyword>
<dbReference type="InterPro" id="IPR039673">
    <property type="entry name" value="SATB1/SATB2"/>
</dbReference>
<keyword evidence="2" id="KW-0677">Repeat</keyword>
<dbReference type="Proteomes" id="UP000820818">
    <property type="component" value="Linkage Group LG1"/>
</dbReference>
<organism evidence="12 13">
    <name type="scientific">Daphnia sinensis</name>
    <dbReference type="NCBI Taxonomy" id="1820382"/>
    <lineage>
        <taxon>Eukaryota</taxon>
        <taxon>Metazoa</taxon>
        <taxon>Ecdysozoa</taxon>
        <taxon>Arthropoda</taxon>
        <taxon>Crustacea</taxon>
        <taxon>Branchiopoda</taxon>
        <taxon>Diplostraca</taxon>
        <taxon>Cladocera</taxon>
        <taxon>Anomopoda</taxon>
        <taxon>Daphniidae</taxon>
        <taxon>Daphnia</taxon>
        <taxon>Daphnia similis group</taxon>
    </lineage>
</organism>
<dbReference type="PROSITE" id="PS51982">
    <property type="entry name" value="CMP"/>
    <property type="match status" value="1"/>
</dbReference>
<dbReference type="EMBL" id="WJBH02000001">
    <property type="protein sequence ID" value="KAI9566036.1"/>
    <property type="molecule type" value="Genomic_DNA"/>
</dbReference>
<dbReference type="InterPro" id="IPR001356">
    <property type="entry name" value="HD"/>
</dbReference>
<evidence type="ECO:0000259" key="11">
    <source>
        <dbReference type="PROSITE" id="PS51982"/>
    </source>
</evidence>
<dbReference type="InterPro" id="IPR032392">
    <property type="entry name" value="ULD"/>
</dbReference>
<dbReference type="PANTHER" id="PTHR15116">
    <property type="entry name" value="DNA-BINDING PROTEIN SATB FAMILY MEMBER"/>
    <property type="match status" value="1"/>
</dbReference>
<feature type="region of interest" description="Disordered" evidence="9">
    <location>
        <begin position="683"/>
        <end position="721"/>
    </location>
</feature>
<keyword evidence="5 7" id="KW-0371">Homeobox</keyword>
<evidence type="ECO:0000256" key="4">
    <source>
        <dbReference type="ARBA" id="ARBA00023125"/>
    </source>
</evidence>
<dbReference type="PROSITE" id="PS50071">
    <property type="entry name" value="HOMEOBOX_2"/>
    <property type="match status" value="2"/>
</dbReference>
<feature type="compositionally biased region" description="Acidic residues" evidence="9">
    <location>
        <begin position="543"/>
        <end position="553"/>
    </location>
</feature>